<keyword evidence="4" id="KW-1185">Reference proteome</keyword>
<dbReference type="NCBIfam" id="TIGR02595">
    <property type="entry name" value="PEP_CTERM"/>
    <property type="match status" value="1"/>
</dbReference>
<dbReference type="Pfam" id="PF07589">
    <property type="entry name" value="PEP-CTERM"/>
    <property type="match status" value="1"/>
</dbReference>
<dbReference type="RefSeq" id="WP_166857625.1">
    <property type="nucleotide sequence ID" value="NZ_JAAQOM010000003.1"/>
</dbReference>
<feature type="chain" id="PRO_5046167778" evidence="1">
    <location>
        <begin position="27"/>
        <end position="304"/>
    </location>
</feature>
<feature type="signal peptide" evidence="1">
    <location>
        <begin position="1"/>
        <end position="26"/>
    </location>
</feature>
<sequence>MKNSFRKLIPVAAALGFAFSASSAQAFTLQNGAGTVYATDATSLDWNEAGSGVAIGVGPFNSGKALTVGTNFQFLYQANLVGVTGTQTDAWLNGIDASSDGIKRSSPTAFEYTIVAKLSETVTSSGVIGGLATANFGLNNTVGANKVAIYYDTKANASTKAGTGFDDGKLIALLTVVPDGSLSQFTAKSASKGQGSTQLQALIKEKGDFIDPAYLQGVGEMLFGVQFDSNLNYPAGTSATNNFQKGGDETLFPGYSVTANDIVFKVDGATTLNGNPVPEPGTMMLLGMGMLGLMGAKRRRAPKA</sequence>
<evidence type="ECO:0000256" key="1">
    <source>
        <dbReference type="SAM" id="SignalP"/>
    </source>
</evidence>
<keyword evidence="1" id="KW-0732">Signal</keyword>
<comment type="caution">
    <text evidence="3">The sequence shown here is derived from an EMBL/GenBank/DDBJ whole genome shotgun (WGS) entry which is preliminary data.</text>
</comment>
<name>A0ABX0P7J1_9BURK</name>
<evidence type="ECO:0000313" key="3">
    <source>
        <dbReference type="EMBL" id="NIA53228.1"/>
    </source>
</evidence>
<reference evidence="3 4" key="1">
    <citation type="submission" date="2020-03" db="EMBL/GenBank/DDBJ databases">
        <title>Genome sequence of strain Massilia sp. TW-1.</title>
        <authorList>
            <person name="Chaudhary D.K."/>
        </authorList>
    </citation>
    <scope>NUCLEOTIDE SEQUENCE [LARGE SCALE GENOMIC DNA]</scope>
    <source>
        <strain evidence="3 4">TW-1</strain>
    </source>
</reference>
<feature type="domain" description="Ice-binding protein C-terminal" evidence="2">
    <location>
        <begin position="276"/>
        <end position="299"/>
    </location>
</feature>
<evidence type="ECO:0000313" key="4">
    <source>
        <dbReference type="Proteomes" id="UP000716322"/>
    </source>
</evidence>
<dbReference type="Proteomes" id="UP000716322">
    <property type="component" value="Unassembled WGS sequence"/>
</dbReference>
<dbReference type="InterPro" id="IPR013424">
    <property type="entry name" value="Ice-binding_C"/>
</dbReference>
<dbReference type="EMBL" id="JAAQOM010000003">
    <property type="protein sequence ID" value="NIA53228.1"/>
    <property type="molecule type" value="Genomic_DNA"/>
</dbReference>
<protein>
    <submittedName>
        <fullName evidence="3">PEP-CTERM sorting domain-containing protein</fullName>
    </submittedName>
</protein>
<gene>
    <name evidence="3" type="ORF">HAV22_06115</name>
</gene>
<proteinExistence type="predicted"/>
<evidence type="ECO:0000259" key="2">
    <source>
        <dbReference type="Pfam" id="PF07589"/>
    </source>
</evidence>
<organism evidence="3 4">
    <name type="scientific">Telluria antibiotica</name>
    <dbReference type="NCBI Taxonomy" id="2717319"/>
    <lineage>
        <taxon>Bacteria</taxon>
        <taxon>Pseudomonadati</taxon>
        <taxon>Pseudomonadota</taxon>
        <taxon>Betaproteobacteria</taxon>
        <taxon>Burkholderiales</taxon>
        <taxon>Oxalobacteraceae</taxon>
        <taxon>Telluria group</taxon>
        <taxon>Telluria</taxon>
    </lineage>
</organism>
<accession>A0ABX0P7J1</accession>